<reference evidence="1" key="1">
    <citation type="submission" date="2023-05" db="EMBL/GenBank/DDBJ databases">
        <title>Nepenthes gracilis genome sequencing.</title>
        <authorList>
            <person name="Fukushima K."/>
        </authorList>
    </citation>
    <scope>NUCLEOTIDE SEQUENCE</scope>
    <source>
        <strain evidence="1">SING2019-196</strain>
    </source>
</reference>
<protein>
    <submittedName>
        <fullName evidence="1">Uncharacterized protein</fullName>
    </submittedName>
</protein>
<gene>
    <name evidence="1" type="ORF">Nepgr_008094</name>
</gene>
<dbReference type="AlphaFoldDB" id="A0AAD3XIY4"/>
<accession>A0AAD3XIY4</accession>
<dbReference type="EMBL" id="BSYO01000006">
    <property type="protein sequence ID" value="GMH06254.1"/>
    <property type="molecule type" value="Genomic_DNA"/>
</dbReference>
<keyword evidence="2" id="KW-1185">Reference proteome</keyword>
<dbReference type="Proteomes" id="UP001279734">
    <property type="component" value="Unassembled WGS sequence"/>
</dbReference>
<proteinExistence type="predicted"/>
<name>A0AAD3XIY4_NEPGR</name>
<evidence type="ECO:0000313" key="2">
    <source>
        <dbReference type="Proteomes" id="UP001279734"/>
    </source>
</evidence>
<organism evidence="1 2">
    <name type="scientific">Nepenthes gracilis</name>
    <name type="common">Slender pitcher plant</name>
    <dbReference type="NCBI Taxonomy" id="150966"/>
    <lineage>
        <taxon>Eukaryota</taxon>
        <taxon>Viridiplantae</taxon>
        <taxon>Streptophyta</taxon>
        <taxon>Embryophyta</taxon>
        <taxon>Tracheophyta</taxon>
        <taxon>Spermatophyta</taxon>
        <taxon>Magnoliopsida</taxon>
        <taxon>eudicotyledons</taxon>
        <taxon>Gunneridae</taxon>
        <taxon>Pentapetalae</taxon>
        <taxon>Caryophyllales</taxon>
        <taxon>Nepenthaceae</taxon>
        <taxon>Nepenthes</taxon>
    </lineage>
</organism>
<comment type="caution">
    <text evidence="1">The sequence shown here is derived from an EMBL/GenBank/DDBJ whole genome shotgun (WGS) entry which is preliminary data.</text>
</comment>
<sequence length="131" mass="14247">MFGCWLVCVECCLGLGAYCLAVLIDVALVPGSADSWGAGAMSLKWMPLLFELRGCTGNWMSPRPVYPIVDQVVALLLMLHPPVYVHLVDFILAFWRNAAPGIGGFHSCLHADLNYVGVEWLARLIVSLTAA</sequence>
<evidence type="ECO:0000313" key="1">
    <source>
        <dbReference type="EMBL" id="GMH06254.1"/>
    </source>
</evidence>